<evidence type="ECO:0000256" key="2">
    <source>
        <dbReference type="ARBA" id="ARBA00010961"/>
    </source>
</evidence>
<protein>
    <recommendedName>
        <fullName evidence="8">IS256 family transposase</fullName>
    </recommendedName>
</protein>
<dbReference type="GO" id="GO:0004803">
    <property type="term" value="F:transposase activity"/>
    <property type="evidence" value="ECO:0007669"/>
    <property type="project" value="InterPro"/>
</dbReference>
<comment type="function">
    <text evidence="1">Required for the transposition of the insertion element.</text>
</comment>
<dbReference type="GO" id="GO:0003677">
    <property type="term" value="F:DNA binding"/>
    <property type="evidence" value="ECO:0007669"/>
    <property type="project" value="UniProtKB-KW"/>
</dbReference>
<gene>
    <name evidence="6" type="ORF">GCM10025885_04300</name>
</gene>
<keyword evidence="5" id="KW-0233">DNA recombination</keyword>
<evidence type="ECO:0000313" key="7">
    <source>
        <dbReference type="Proteomes" id="UP001157039"/>
    </source>
</evidence>
<dbReference type="Proteomes" id="UP001157039">
    <property type="component" value="Unassembled WGS sequence"/>
</dbReference>
<evidence type="ECO:0008006" key="8">
    <source>
        <dbReference type="Google" id="ProtNLM"/>
    </source>
</evidence>
<accession>A0AA38CVT2</accession>
<evidence type="ECO:0000256" key="4">
    <source>
        <dbReference type="ARBA" id="ARBA00023125"/>
    </source>
</evidence>
<organism evidence="6 7">
    <name type="scientific">Tetragenococcus osmophilus</name>
    <dbReference type="NCBI Taxonomy" id="526944"/>
    <lineage>
        <taxon>Bacteria</taxon>
        <taxon>Bacillati</taxon>
        <taxon>Bacillota</taxon>
        <taxon>Bacilli</taxon>
        <taxon>Lactobacillales</taxon>
        <taxon>Enterococcaceae</taxon>
        <taxon>Tetragenococcus</taxon>
    </lineage>
</organism>
<reference evidence="6 7" key="1">
    <citation type="journal article" date="2014" name="Int. J. Syst. Evol. Microbiol.">
        <title>Complete genome sequence of Corynebacterium casei LMG S-19264T (=DSM 44701T), isolated from a smear-ripened cheese.</title>
        <authorList>
            <consortium name="US DOE Joint Genome Institute (JGI-PGF)"/>
            <person name="Walter F."/>
            <person name="Albersmeier A."/>
            <person name="Kalinowski J."/>
            <person name="Ruckert C."/>
        </authorList>
    </citation>
    <scope>NUCLEOTIDE SEQUENCE [LARGE SCALE GENOMIC DNA]</scope>
    <source>
        <strain evidence="6 7">NBRC 114545</strain>
    </source>
</reference>
<dbReference type="GO" id="GO:0006313">
    <property type="term" value="P:DNA transposition"/>
    <property type="evidence" value="ECO:0007669"/>
    <property type="project" value="InterPro"/>
</dbReference>
<dbReference type="EMBL" id="BSUW01000001">
    <property type="protein sequence ID" value="GMA71381.1"/>
    <property type="molecule type" value="Genomic_DNA"/>
</dbReference>
<evidence type="ECO:0000256" key="5">
    <source>
        <dbReference type="ARBA" id="ARBA00023172"/>
    </source>
</evidence>
<keyword evidence="4" id="KW-0238">DNA-binding</keyword>
<comment type="similarity">
    <text evidence="2">Belongs to the transposase mutator family.</text>
</comment>
<dbReference type="InterPro" id="IPR001207">
    <property type="entry name" value="Transposase_mutator"/>
</dbReference>
<keyword evidence="3" id="KW-0815">Transposition</keyword>
<evidence type="ECO:0000256" key="3">
    <source>
        <dbReference type="ARBA" id="ARBA00022578"/>
    </source>
</evidence>
<name>A0AA38CVT2_9ENTE</name>
<dbReference type="Pfam" id="PF00872">
    <property type="entry name" value="Transposase_mut"/>
    <property type="match status" value="1"/>
</dbReference>
<evidence type="ECO:0000313" key="6">
    <source>
        <dbReference type="EMBL" id="GMA71381.1"/>
    </source>
</evidence>
<proteinExistence type="inferred from homology"/>
<sequence>MVSIFPNVVSAERLIGAVLMDIQEEWQQMPKPFLQCPVLEEEFPFSTD</sequence>
<evidence type="ECO:0000256" key="1">
    <source>
        <dbReference type="ARBA" id="ARBA00002190"/>
    </source>
</evidence>
<comment type="caution">
    <text evidence="6">The sequence shown here is derived from an EMBL/GenBank/DDBJ whole genome shotgun (WGS) entry which is preliminary data.</text>
</comment>
<dbReference type="AlphaFoldDB" id="A0AA38CVT2"/>